<comment type="caution">
    <text evidence="1">The sequence shown here is derived from an EMBL/GenBank/DDBJ whole genome shotgun (WGS) entry which is preliminary data.</text>
</comment>
<organism evidence="1 2">
    <name type="scientific">Oculimacula yallundae</name>
    <dbReference type="NCBI Taxonomy" id="86028"/>
    <lineage>
        <taxon>Eukaryota</taxon>
        <taxon>Fungi</taxon>
        <taxon>Dikarya</taxon>
        <taxon>Ascomycota</taxon>
        <taxon>Pezizomycotina</taxon>
        <taxon>Leotiomycetes</taxon>
        <taxon>Helotiales</taxon>
        <taxon>Ploettnerulaceae</taxon>
        <taxon>Oculimacula</taxon>
    </lineage>
</organism>
<evidence type="ECO:0008006" key="3">
    <source>
        <dbReference type="Google" id="ProtNLM"/>
    </source>
</evidence>
<gene>
    <name evidence="1" type="ORF">VTL71DRAFT_13220</name>
</gene>
<keyword evidence="2" id="KW-1185">Reference proteome</keyword>
<dbReference type="EMBL" id="JAZHXI010000006">
    <property type="protein sequence ID" value="KAL2070194.1"/>
    <property type="molecule type" value="Genomic_DNA"/>
</dbReference>
<sequence length="377" mass="41754">MSLQPNTKGTGTTNPFIFPTGTVKLLVTYEGEPLVGSVSADALVLASPVWKKFLFPPWDIMFTSDIHGQQKQINCTEDDGKALLVLLNIIHLNFDKIPPTMDYATLLQVAVLVDQYDCIKIVRPWLEGWMKDEEIESVEENQEGWLFIAWVFGREAIFSALALLMVKSCQFRKISACGTRPAETVLTMGGKPLTDPMPPEIIESIIRCRNQTLKLLLNIPSTRLEKLENAMRWTAETLCSADSNSQACDAAIYGSCIFALAQQNIRMYPAPTAEHFDRYSVTSLGKLLADVKLRYIQPVQLSPPLPDGGQAHGGLSSRAAAPVINKDDHIRCAIGMSASVRDVLDAIQSPVLDSHRRHMQIQRGEAVKMASERDITS</sequence>
<protein>
    <recommendedName>
        <fullName evidence="3">Nuclear pore protein</fullName>
    </recommendedName>
</protein>
<name>A0ABR4CJQ2_9HELO</name>
<evidence type="ECO:0000313" key="2">
    <source>
        <dbReference type="Proteomes" id="UP001595075"/>
    </source>
</evidence>
<evidence type="ECO:0000313" key="1">
    <source>
        <dbReference type="EMBL" id="KAL2070194.1"/>
    </source>
</evidence>
<proteinExistence type="predicted"/>
<accession>A0ABR4CJQ2</accession>
<dbReference type="Proteomes" id="UP001595075">
    <property type="component" value="Unassembled WGS sequence"/>
</dbReference>
<reference evidence="1 2" key="1">
    <citation type="journal article" date="2024" name="Commun. Biol.">
        <title>Comparative genomic analysis of thermophilic fungi reveals convergent evolutionary adaptations and gene losses.</title>
        <authorList>
            <person name="Steindorff A.S."/>
            <person name="Aguilar-Pontes M.V."/>
            <person name="Robinson A.J."/>
            <person name="Andreopoulos B."/>
            <person name="LaButti K."/>
            <person name="Kuo A."/>
            <person name="Mondo S."/>
            <person name="Riley R."/>
            <person name="Otillar R."/>
            <person name="Haridas S."/>
            <person name="Lipzen A."/>
            <person name="Grimwood J."/>
            <person name="Schmutz J."/>
            <person name="Clum A."/>
            <person name="Reid I.D."/>
            <person name="Moisan M.C."/>
            <person name="Butler G."/>
            <person name="Nguyen T.T.M."/>
            <person name="Dewar K."/>
            <person name="Conant G."/>
            <person name="Drula E."/>
            <person name="Henrissat B."/>
            <person name="Hansel C."/>
            <person name="Singer S."/>
            <person name="Hutchinson M.I."/>
            <person name="de Vries R.P."/>
            <person name="Natvig D.O."/>
            <person name="Powell A.J."/>
            <person name="Tsang A."/>
            <person name="Grigoriev I.V."/>
        </authorList>
    </citation>
    <scope>NUCLEOTIDE SEQUENCE [LARGE SCALE GENOMIC DNA]</scope>
    <source>
        <strain evidence="1 2">CBS 494.80</strain>
    </source>
</reference>